<gene>
    <name evidence="1" type="ORF">BC792_12746</name>
</gene>
<dbReference type="AlphaFoldDB" id="A0A5S5D108"/>
<sequence>MSHRYPLQTRARAIVMITKGNSIASVAKWFGCPTATVSRWYLDYLGYRGKEGITITLQSRMDDITITDDIIE</sequence>
<evidence type="ECO:0000313" key="1">
    <source>
        <dbReference type="EMBL" id="TYP89445.1"/>
    </source>
</evidence>
<evidence type="ECO:0000313" key="2">
    <source>
        <dbReference type="Proteomes" id="UP000325105"/>
    </source>
</evidence>
<dbReference type="InterPro" id="IPR036388">
    <property type="entry name" value="WH-like_DNA-bd_sf"/>
</dbReference>
<keyword evidence="1" id="KW-0238">DNA-binding</keyword>
<dbReference type="RefSeq" id="WP_148910039.1">
    <property type="nucleotide sequence ID" value="NZ_VNHX01000027.1"/>
</dbReference>
<keyword evidence="1" id="KW-0371">Homeobox</keyword>
<accession>A0A5S5D108</accession>
<comment type="caution">
    <text evidence="1">The sequence shown here is derived from an EMBL/GenBank/DDBJ whole genome shotgun (WGS) entry which is preliminary data.</text>
</comment>
<protein>
    <submittedName>
        <fullName evidence="1">Homeodomain-like domain-containing protein</fullName>
    </submittedName>
</protein>
<dbReference type="Gene3D" id="1.10.10.10">
    <property type="entry name" value="Winged helix-like DNA-binding domain superfamily/Winged helix DNA-binding domain"/>
    <property type="match status" value="1"/>
</dbReference>
<organism evidence="1 2">
    <name type="scientific">Sphingobacterium allocomposti</name>
    <dbReference type="NCBI Taxonomy" id="415956"/>
    <lineage>
        <taxon>Bacteria</taxon>
        <taxon>Pseudomonadati</taxon>
        <taxon>Bacteroidota</taxon>
        <taxon>Sphingobacteriia</taxon>
        <taxon>Sphingobacteriales</taxon>
        <taxon>Sphingobacteriaceae</taxon>
        <taxon>Sphingobacterium</taxon>
    </lineage>
</organism>
<reference evidence="1 2" key="1">
    <citation type="submission" date="2019-07" db="EMBL/GenBank/DDBJ databases">
        <title>Genomic Encyclopedia of Archaeal and Bacterial Type Strains, Phase II (KMG-II): from individual species to whole genera.</title>
        <authorList>
            <person name="Goeker M."/>
        </authorList>
    </citation>
    <scope>NUCLEOTIDE SEQUENCE [LARGE SCALE GENOMIC DNA]</scope>
    <source>
        <strain evidence="1 2">DSM 18850</strain>
    </source>
</reference>
<name>A0A5S5D108_9SPHI</name>
<dbReference type="Pfam" id="PF13384">
    <property type="entry name" value="HTH_23"/>
    <property type="match status" value="1"/>
</dbReference>
<dbReference type="InterPro" id="IPR009057">
    <property type="entry name" value="Homeodomain-like_sf"/>
</dbReference>
<proteinExistence type="predicted"/>
<dbReference type="EMBL" id="VNHX01000027">
    <property type="protein sequence ID" value="TYP89445.1"/>
    <property type="molecule type" value="Genomic_DNA"/>
</dbReference>
<dbReference type="GO" id="GO:0003677">
    <property type="term" value="F:DNA binding"/>
    <property type="evidence" value="ECO:0007669"/>
    <property type="project" value="UniProtKB-KW"/>
</dbReference>
<dbReference type="SUPFAM" id="SSF46689">
    <property type="entry name" value="Homeodomain-like"/>
    <property type="match status" value="1"/>
</dbReference>
<dbReference type="OrthoDB" id="711623at2"/>
<keyword evidence="2" id="KW-1185">Reference proteome</keyword>
<dbReference type="Proteomes" id="UP000325105">
    <property type="component" value="Unassembled WGS sequence"/>
</dbReference>